<keyword evidence="2" id="KW-1185">Reference proteome</keyword>
<comment type="caution">
    <text evidence="1">The sequence shown here is derived from an EMBL/GenBank/DDBJ whole genome shotgun (WGS) entry which is preliminary data.</text>
</comment>
<dbReference type="EMBL" id="JACEFO010002039">
    <property type="protein sequence ID" value="KAF8688241.1"/>
    <property type="molecule type" value="Genomic_DNA"/>
</dbReference>
<accession>A0A835B577</accession>
<dbReference type="Proteomes" id="UP000636709">
    <property type="component" value="Unassembled WGS sequence"/>
</dbReference>
<gene>
    <name evidence="1" type="ORF">HU200_042366</name>
</gene>
<dbReference type="AlphaFoldDB" id="A0A835B577"/>
<evidence type="ECO:0000313" key="2">
    <source>
        <dbReference type="Proteomes" id="UP000636709"/>
    </source>
</evidence>
<sequence>MFEVAPSLQELVDGARKNFGCRSTGEMTLRGRVDCGRGRAHYALDDLATELQCDQYKRLVEKTNVSCLKVVVDVSPRMPQGGTQESTVSRQEERLDMGKDACVMVN</sequence>
<evidence type="ECO:0000313" key="1">
    <source>
        <dbReference type="EMBL" id="KAF8688241.1"/>
    </source>
</evidence>
<dbReference type="OrthoDB" id="693938at2759"/>
<name>A0A835B577_9POAL</name>
<reference evidence="1" key="1">
    <citation type="submission" date="2020-07" db="EMBL/GenBank/DDBJ databases">
        <title>Genome sequence and genetic diversity analysis of an under-domesticated orphan crop, white fonio (Digitaria exilis).</title>
        <authorList>
            <person name="Bennetzen J.L."/>
            <person name="Chen S."/>
            <person name="Ma X."/>
            <person name="Wang X."/>
            <person name="Yssel A.E.J."/>
            <person name="Chaluvadi S.R."/>
            <person name="Johnson M."/>
            <person name="Gangashetty P."/>
            <person name="Hamidou F."/>
            <person name="Sanogo M.D."/>
            <person name="Zwaenepoel A."/>
            <person name="Wallace J."/>
            <person name="Van De Peer Y."/>
            <person name="Van Deynze A."/>
        </authorList>
    </citation>
    <scope>NUCLEOTIDE SEQUENCE</scope>
    <source>
        <tissue evidence="1">Leaves</tissue>
    </source>
</reference>
<proteinExistence type="predicted"/>
<protein>
    <submittedName>
        <fullName evidence="1">Uncharacterized protein</fullName>
    </submittedName>
</protein>
<organism evidence="1 2">
    <name type="scientific">Digitaria exilis</name>
    <dbReference type="NCBI Taxonomy" id="1010633"/>
    <lineage>
        <taxon>Eukaryota</taxon>
        <taxon>Viridiplantae</taxon>
        <taxon>Streptophyta</taxon>
        <taxon>Embryophyta</taxon>
        <taxon>Tracheophyta</taxon>
        <taxon>Spermatophyta</taxon>
        <taxon>Magnoliopsida</taxon>
        <taxon>Liliopsida</taxon>
        <taxon>Poales</taxon>
        <taxon>Poaceae</taxon>
        <taxon>PACMAD clade</taxon>
        <taxon>Panicoideae</taxon>
        <taxon>Panicodae</taxon>
        <taxon>Paniceae</taxon>
        <taxon>Anthephorinae</taxon>
        <taxon>Digitaria</taxon>
    </lineage>
</organism>